<dbReference type="EMBL" id="FCOJ02000053">
    <property type="protein sequence ID" value="SAK83771.1"/>
    <property type="molecule type" value="Genomic_DNA"/>
</dbReference>
<dbReference type="InterPro" id="IPR001940">
    <property type="entry name" value="Peptidase_S1C"/>
</dbReference>
<dbReference type="PANTHER" id="PTHR43019">
    <property type="entry name" value="SERINE ENDOPROTEASE DEGS"/>
    <property type="match status" value="1"/>
</dbReference>
<dbReference type="AlphaFoldDB" id="A0A158CN94"/>
<dbReference type="InterPro" id="IPR043504">
    <property type="entry name" value="Peptidase_S1_PA_chymotrypsin"/>
</dbReference>
<dbReference type="SUPFAM" id="SSF50494">
    <property type="entry name" value="Trypsin-like serine proteases"/>
    <property type="match status" value="1"/>
</dbReference>
<dbReference type="GO" id="GO:0004252">
    <property type="term" value="F:serine-type endopeptidase activity"/>
    <property type="evidence" value="ECO:0007669"/>
    <property type="project" value="InterPro"/>
</dbReference>
<evidence type="ECO:0000313" key="1">
    <source>
        <dbReference type="EMBL" id="SAK83771.1"/>
    </source>
</evidence>
<proteinExistence type="predicted"/>
<protein>
    <submittedName>
        <fullName evidence="1">Peptidase S1 and S6, chymotrypsin/Hap</fullName>
    </submittedName>
</protein>
<dbReference type="Gene3D" id="2.40.10.10">
    <property type="entry name" value="Trypsin-like serine proteases"/>
    <property type="match status" value="2"/>
</dbReference>
<accession>A0A158CN94</accession>
<reference evidence="1" key="1">
    <citation type="submission" date="2016-01" db="EMBL/GenBank/DDBJ databases">
        <authorList>
            <person name="Peeters C."/>
        </authorList>
    </citation>
    <scope>NUCLEOTIDE SEQUENCE [LARGE SCALE GENOMIC DNA]</scope>
    <source>
        <strain evidence="1">LMG 29325</strain>
    </source>
</reference>
<gene>
    <name evidence="1" type="ORF">AWB82_05622</name>
</gene>
<name>A0A158CN94_9BURK</name>
<dbReference type="InterPro" id="IPR009003">
    <property type="entry name" value="Peptidase_S1_PA"/>
</dbReference>
<dbReference type="Pfam" id="PF13365">
    <property type="entry name" value="Trypsin_2"/>
    <property type="match status" value="1"/>
</dbReference>
<dbReference type="PRINTS" id="PR00834">
    <property type="entry name" value="PROTEASES2C"/>
</dbReference>
<dbReference type="PANTHER" id="PTHR43019:SF23">
    <property type="entry name" value="PROTEASE DO-LIKE 5, CHLOROPLASTIC"/>
    <property type="match status" value="1"/>
</dbReference>
<dbReference type="GO" id="GO:0006508">
    <property type="term" value="P:proteolysis"/>
    <property type="evidence" value="ECO:0007669"/>
    <property type="project" value="InterPro"/>
</dbReference>
<evidence type="ECO:0000313" key="2">
    <source>
        <dbReference type="Proteomes" id="UP000054596"/>
    </source>
</evidence>
<comment type="caution">
    <text evidence="1">The sequence shown here is derived from an EMBL/GenBank/DDBJ whole genome shotgun (WGS) entry which is preliminary data.</text>
</comment>
<keyword evidence="2" id="KW-1185">Reference proteome</keyword>
<dbReference type="STRING" id="1777143.AWB82_05622"/>
<organism evidence="1 2">
    <name type="scientific">Caballeronia glebae</name>
    <dbReference type="NCBI Taxonomy" id="1777143"/>
    <lineage>
        <taxon>Bacteria</taxon>
        <taxon>Pseudomonadati</taxon>
        <taxon>Pseudomonadota</taxon>
        <taxon>Betaproteobacteria</taxon>
        <taxon>Burkholderiales</taxon>
        <taxon>Burkholderiaceae</taxon>
        <taxon>Caballeronia</taxon>
    </lineage>
</organism>
<sequence length="260" mass="27766">MSRPRMHAAIPKASGSWRINDPLAMRPGGHVRRSSLLCTIVAAGMLAGETAAGARDGTDVERSARLLRSGTGFFVTQAGELLTSGHTVRGCQRVEVWPDENSRLTASLEAIDARLDVALLATHRRVSRIAVLRLGPIARHDPVFTIGYGLTTSTPLQPVVTRGRVNGTTDATARSLLVMQAMLYEGNSGGPVLDERGLLLGMVVGRYVNRPDLSVAVRASELARFLGARAATSRSSADRSPSEGPRQTLRDISAFVQCAD</sequence>
<dbReference type="Proteomes" id="UP000054596">
    <property type="component" value="Unassembled WGS sequence"/>
</dbReference>